<evidence type="ECO:0000256" key="4">
    <source>
        <dbReference type="ARBA" id="ARBA00022692"/>
    </source>
</evidence>
<keyword evidence="2 7" id="KW-0813">Transport</keyword>
<keyword evidence="5 7" id="KW-1133">Transmembrane helix</keyword>
<evidence type="ECO:0000256" key="6">
    <source>
        <dbReference type="ARBA" id="ARBA00023136"/>
    </source>
</evidence>
<dbReference type="InterPro" id="IPR035906">
    <property type="entry name" value="MetI-like_sf"/>
</dbReference>
<dbReference type="Proteomes" id="UP000325787">
    <property type="component" value="Chromosome"/>
</dbReference>
<keyword evidence="4 7" id="KW-0812">Transmembrane</keyword>
<dbReference type="GO" id="GO:0055085">
    <property type="term" value="P:transmembrane transport"/>
    <property type="evidence" value="ECO:0007669"/>
    <property type="project" value="InterPro"/>
</dbReference>
<organism evidence="9 10">
    <name type="scientific">Saccharothrix syringae</name>
    <name type="common">Nocardiopsis syringae</name>
    <dbReference type="NCBI Taxonomy" id="103733"/>
    <lineage>
        <taxon>Bacteria</taxon>
        <taxon>Bacillati</taxon>
        <taxon>Actinomycetota</taxon>
        <taxon>Actinomycetes</taxon>
        <taxon>Pseudonocardiales</taxon>
        <taxon>Pseudonocardiaceae</taxon>
        <taxon>Saccharothrix</taxon>
    </lineage>
</organism>
<protein>
    <submittedName>
        <fullName evidence="9">ABC transporter permease</fullName>
    </submittedName>
</protein>
<name>A0A5Q0H2K1_SACSY</name>
<dbReference type="RefSeq" id="WP_033429431.1">
    <property type="nucleotide sequence ID" value="NZ_CP034550.1"/>
</dbReference>
<dbReference type="Gene3D" id="1.10.3720.10">
    <property type="entry name" value="MetI-like"/>
    <property type="match status" value="1"/>
</dbReference>
<feature type="domain" description="ABC transmembrane type-1" evidence="8">
    <location>
        <begin position="67"/>
        <end position="256"/>
    </location>
</feature>
<evidence type="ECO:0000313" key="9">
    <source>
        <dbReference type="EMBL" id="QFZ19922.1"/>
    </source>
</evidence>
<dbReference type="PANTHER" id="PTHR43386">
    <property type="entry name" value="OLIGOPEPTIDE TRANSPORT SYSTEM PERMEASE PROTEIN APPC"/>
    <property type="match status" value="1"/>
</dbReference>
<keyword evidence="6 7" id="KW-0472">Membrane</keyword>
<dbReference type="InterPro" id="IPR050366">
    <property type="entry name" value="BP-dependent_transpt_permease"/>
</dbReference>
<dbReference type="EMBL" id="CP034550">
    <property type="protein sequence ID" value="QFZ19922.1"/>
    <property type="molecule type" value="Genomic_DNA"/>
</dbReference>
<proteinExistence type="inferred from homology"/>
<gene>
    <name evidence="9" type="ORF">EKG83_23055</name>
</gene>
<keyword evidence="10" id="KW-1185">Reference proteome</keyword>
<dbReference type="InterPro" id="IPR000515">
    <property type="entry name" value="MetI-like"/>
</dbReference>
<feature type="transmembrane region" description="Helical" evidence="7">
    <location>
        <begin position="106"/>
        <end position="125"/>
    </location>
</feature>
<dbReference type="AlphaFoldDB" id="A0A5Q0H2K1"/>
<sequence length="267" mass="27331">MADRVGRIVLALPLLAVLSMAALPRLWTRRDPRDCDLALGARPPDAAHVFGTNALGCDYYAMTVHGARPAVLVGLCAAVAAVVVGGLAGTVAGYRGGWVDSAVSRTADVFAALPALLGVLVLLTLLRAHSVVAVVGALALLGWPPVARIARGATIAARRSGHADAARALGASHPHVVLRHVLPDALPPVVAVGSTSLGGYLAAESTLSYLGVGLRPPAVSWGVLVNQSRDLAEHPHLLLFPGGFLLVTVVCLVLLGDVAGDALDRRG</sequence>
<comment type="subcellular location">
    <subcellularLocation>
        <location evidence="1 7">Cell membrane</location>
        <topology evidence="1 7">Multi-pass membrane protein</topology>
    </subcellularLocation>
</comment>
<evidence type="ECO:0000256" key="2">
    <source>
        <dbReference type="ARBA" id="ARBA00022448"/>
    </source>
</evidence>
<dbReference type="OrthoDB" id="9812701at2"/>
<reference evidence="10" key="1">
    <citation type="journal article" date="2021" name="Curr. Microbiol.">
        <title>Complete genome of nocamycin-producing strain Saccharothrix syringae NRRL B-16468 reveals the biosynthetic potential for secondary metabolites.</title>
        <authorList>
            <person name="Mo X."/>
            <person name="Yang S."/>
        </authorList>
    </citation>
    <scope>NUCLEOTIDE SEQUENCE [LARGE SCALE GENOMIC DNA]</scope>
    <source>
        <strain evidence="10">ATCC 51364 / DSM 43886 / JCM 6844 / KCTC 9398 / NBRC 14523 / NRRL B-16468 / INA 2240</strain>
    </source>
</reference>
<dbReference type="PANTHER" id="PTHR43386:SF6">
    <property type="entry name" value="ABC TRANSPORTER PERMEASE PROTEIN"/>
    <property type="match status" value="1"/>
</dbReference>
<dbReference type="PROSITE" id="PS50928">
    <property type="entry name" value="ABC_TM1"/>
    <property type="match status" value="1"/>
</dbReference>
<evidence type="ECO:0000259" key="8">
    <source>
        <dbReference type="PROSITE" id="PS50928"/>
    </source>
</evidence>
<evidence type="ECO:0000256" key="7">
    <source>
        <dbReference type="RuleBase" id="RU363032"/>
    </source>
</evidence>
<dbReference type="Pfam" id="PF00528">
    <property type="entry name" value="BPD_transp_1"/>
    <property type="match status" value="1"/>
</dbReference>
<dbReference type="KEGG" id="ssyi:EKG83_23055"/>
<dbReference type="GO" id="GO:0005886">
    <property type="term" value="C:plasma membrane"/>
    <property type="evidence" value="ECO:0007669"/>
    <property type="project" value="UniProtKB-SubCell"/>
</dbReference>
<feature type="transmembrane region" description="Helical" evidence="7">
    <location>
        <begin position="237"/>
        <end position="256"/>
    </location>
</feature>
<evidence type="ECO:0000256" key="1">
    <source>
        <dbReference type="ARBA" id="ARBA00004651"/>
    </source>
</evidence>
<evidence type="ECO:0000313" key="10">
    <source>
        <dbReference type="Proteomes" id="UP000325787"/>
    </source>
</evidence>
<evidence type="ECO:0000256" key="5">
    <source>
        <dbReference type="ARBA" id="ARBA00022989"/>
    </source>
</evidence>
<evidence type="ECO:0000256" key="3">
    <source>
        <dbReference type="ARBA" id="ARBA00022475"/>
    </source>
</evidence>
<dbReference type="SUPFAM" id="SSF161098">
    <property type="entry name" value="MetI-like"/>
    <property type="match status" value="1"/>
</dbReference>
<comment type="similarity">
    <text evidence="7">Belongs to the binding-protein-dependent transport system permease family.</text>
</comment>
<dbReference type="CDD" id="cd06261">
    <property type="entry name" value="TM_PBP2"/>
    <property type="match status" value="1"/>
</dbReference>
<feature type="transmembrane region" description="Helical" evidence="7">
    <location>
        <begin position="70"/>
        <end position="94"/>
    </location>
</feature>
<keyword evidence="3" id="KW-1003">Cell membrane</keyword>
<accession>A0A5Q0H2K1</accession>